<dbReference type="Gene3D" id="1.50.10.10">
    <property type="match status" value="1"/>
</dbReference>
<dbReference type="Pfam" id="PF22124">
    <property type="entry name" value="Glyco_hydro_95_cat"/>
    <property type="match status" value="1"/>
</dbReference>
<accession>A0A543CPV6</accession>
<dbReference type="SUPFAM" id="SSF48208">
    <property type="entry name" value="Six-hairpin glycosidases"/>
    <property type="match status" value="1"/>
</dbReference>
<gene>
    <name evidence="2" type="ORF">FB559_4789</name>
</gene>
<dbReference type="Gene3D" id="2.60.40.1180">
    <property type="entry name" value="Golgi alpha-mannosidase II"/>
    <property type="match status" value="1"/>
</dbReference>
<dbReference type="Gene3D" id="2.60.120.260">
    <property type="entry name" value="Galactose-binding domain-like"/>
    <property type="match status" value="1"/>
</dbReference>
<dbReference type="AlphaFoldDB" id="A0A543CPV6"/>
<dbReference type="PANTHER" id="PTHR31084">
    <property type="entry name" value="ALPHA-L-FUCOSIDASE 2"/>
    <property type="match status" value="1"/>
</dbReference>
<name>A0A543CPV6_9ACTN</name>
<feature type="domain" description="Glycosyl hydrolase family 95 catalytic" evidence="1">
    <location>
        <begin position="306"/>
        <end position="565"/>
    </location>
</feature>
<dbReference type="Proteomes" id="UP000316096">
    <property type="component" value="Unassembled WGS sequence"/>
</dbReference>
<dbReference type="InterPro" id="IPR054363">
    <property type="entry name" value="GH95_cat"/>
</dbReference>
<dbReference type="InterPro" id="IPR013780">
    <property type="entry name" value="Glyco_hydro_b"/>
</dbReference>
<dbReference type="RefSeq" id="WP_221640143.1">
    <property type="nucleotide sequence ID" value="NZ_VFOZ01000001.1"/>
</dbReference>
<dbReference type="GO" id="GO:0004560">
    <property type="term" value="F:alpha-L-fucosidase activity"/>
    <property type="evidence" value="ECO:0007669"/>
    <property type="project" value="TreeGrafter"/>
</dbReference>
<dbReference type="InterPro" id="IPR012341">
    <property type="entry name" value="6hp_glycosidase-like_sf"/>
</dbReference>
<reference evidence="2 3" key="1">
    <citation type="submission" date="2019-06" db="EMBL/GenBank/DDBJ databases">
        <title>Sequencing the genomes of 1000 actinobacteria strains.</title>
        <authorList>
            <person name="Klenk H.-P."/>
        </authorList>
    </citation>
    <scope>NUCLEOTIDE SEQUENCE [LARGE SCALE GENOMIC DNA]</scope>
    <source>
        <strain evidence="2 3">DSM 102200</strain>
    </source>
</reference>
<dbReference type="EMBL" id="VFOZ01000001">
    <property type="protein sequence ID" value="TQL99133.1"/>
    <property type="molecule type" value="Genomic_DNA"/>
</dbReference>
<evidence type="ECO:0000313" key="3">
    <source>
        <dbReference type="Proteomes" id="UP000316096"/>
    </source>
</evidence>
<comment type="caution">
    <text evidence="2">The sequence shown here is derived from an EMBL/GenBank/DDBJ whole genome shotgun (WGS) entry which is preliminary data.</text>
</comment>
<evidence type="ECO:0000313" key="2">
    <source>
        <dbReference type="EMBL" id="TQL99133.1"/>
    </source>
</evidence>
<evidence type="ECO:0000259" key="1">
    <source>
        <dbReference type="Pfam" id="PF22124"/>
    </source>
</evidence>
<keyword evidence="3" id="KW-1185">Reference proteome</keyword>
<dbReference type="InterPro" id="IPR008928">
    <property type="entry name" value="6-hairpin_glycosidase_sf"/>
</dbReference>
<proteinExistence type="predicted"/>
<sequence length="911" mass="99333">MNTRGRHPIRYVLALLALVAGTVNVVAIAPALASTSDAAFDSSTGALSVDYASYLAKHDIVYNRPNTNPAYGLTVGNGRTGAMAWSQNGLTMQVSGADLSEQSAYAAGLVNLYSNPGMDTGYSTYQQRLSLYDGVLTTKYDSNRTVTVMGSPNSEVMGIHVEDGRSNVSSVALDLSLWDPSTVSNVADVPDLNTWKTYSTFADSSGVGLSRGQTDANNFGYTLAATVEGANYTSQTVNGSKVRLNITPSSSYTIWFTAASRLNASNHDSVAQARSQLSSVKNTGYATTFANYKNFWHGFWQKSFVSYQNSSGDADYMENIYYLATYMIASGGYGNYPFHFINGVYRSTGDQTKWSNAYWYWNQRDVYNSFLASNHTDLMKTFNNLYSRNYAALKSYTNTRYGVDALWVPETMGWDGNARGTVGSDYTKNILSTGTEAAFNMYLQYRYTNDATYLRNTAYPFMRDVVRFYAAKLTKDGSGKYNMASSNAHETYWSVPGAITDLAAVKSLFPVTIQASQTLGLDADLRSQWQSILDNLAPYPTDGSAYLPHTPPIAQTRNDENVASEAIWPYNTTGIGAPDYQTALNTWNKRPFPYDNVWANDAIQAARLGLGDQAYNGMKTMLQKYQNFPNGLTANTNGVFEYLGVHLSVMNESLLQSYNDKIRVFPAVPSDSSFAGKFTLLAKNGFQVSSEREGGEIKYVGLKSLYGNSATVVNPWGTQQVRVRRASDNAIITTSSSGEITFSTAANTVYVVERTAKPLSSYSSTRLTGSANQDVKSLKNTSSTLGLGKTTSGTVNDTALTYDANWFGSSGRGLGDFNDDVHYSYTNGATAQYTFTGTGVDYLSEKNGDMGNVDVYIDNVFQTNVNLNVSGARQSQQTVYHKTGLAAGTHTIKIVNKTTSVGIVDALKITP</sequence>
<dbReference type="PANTHER" id="PTHR31084:SF0">
    <property type="entry name" value="ALPHA-L-FUCOSIDASE 2"/>
    <property type="match status" value="1"/>
</dbReference>
<protein>
    <recommendedName>
        <fullName evidence="1">Glycosyl hydrolase family 95 catalytic domain-containing protein</fullName>
    </recommendedName>
</protein>
<organism evidence="2 3">
    <name type="scientific">Actinoallomurus bryophytorum</name>
    <dbReference type="NCBI Taxonomy" id="1490222"/>
    <lineage>
        <taxon>Bacteria</taxon>
        <taxon>Bacillati</taxon>
        <taxon>Actinomycetota</taxon>
        <taxon>Actinomycetes</taxon>
        <taxon>Streptosporangiales</taxon>
        <taxon>Thermomonosporaceae</taxon>
        <taxon>Actinoallomurus</taxon>
    </lineage>
</organism>
<dbReference type="GO" id="GO:0005975">
    <property type="term" value="P:carbohydrate metabolic process"/>
    <property type="evidence" value="ECO:0007669"/>
    <property type="project" value="InterPro"/>
</dbReference>